<dbReference type="InterPro" id="IPR001752">
    <property type="entry name" value="Kinesin_motor_dom"/>
</dbReference>
<evidence type="ECO:0000256" key="7">
    <source>
        <dbReference type="ARBA" id="ARBA00023175"/>
    </source>
</evidence>
<feature type="binding site" evidence="9">
    <location>
        <begin position="185"/>
        <end position="192"/>
    </location>
    <ligand>
        <name>ATP</name>
        <dbReference type="ChEBI" id="CHEBI:30616"/>
    </ligand>
</feature>
<dbReference type="CDD" id="cd01366">
    <property type="entry name" value="KISc_C_terminal"/>
    <property type="match status" value="1"/>
</dbReference>
<dbReference type="PROSITE" id="PS50067">
    <property type="entry name" value="KINESIN_MOTOR_2"/>
    <property type="match status" value="1"/>
</dbReference>
<dbReference type="PRINTS" id="PR00380">
    <property type="entry name" value="KINESINHEAVY"/>
</dbReference>
<dbReference type="InterPro" id="IPR027417">
    <property type="entry name" value="P-loop_NTPase"/>
</dbReference>
<dbReference type="FunFam" id="3.40.850.10:FF:000065">
    <property type="entry name" value="Kinesin-like protein"/>
    <property type="match status" value="1"/>
</dbReference>
<evidence type="ECO:0000256" key="6">
    <source>
        <dbReference type="ARBA" id="ARBA00023054"/>
    </source>
</evidence>
<dbReference type="SUPFAM" id="SSF52540">
    <property type="entry name" value="P-loop containing nucleoside triphosphate hydrolases"/>
    <property type="match status" value="1"/>
</dbReference>
<dbReference type="InterPro" id="IPR027640">
    <property type="entry name" value="Kinesin-like_fam"/>
</dbReference>
<dbReference type="InterPro" id="IPR036961">
    <property type="entry name" value="Kinesin_motor_dom_sf"/>
</dbReference>
<sequence>MERKTNIALKNSLTEVSVSSASLESITASLKARIDELQIELTTKDSDSIQMRNLMVQAQQERDEAKSRLLTEETLRRKLHNQIQDLKGKFRVFCRVRPAHSNAADGEKIEVADIVYPDERADGQEIQIYGPSSESAMGNITTKVHPFSFDKVFTPRCDNEEVFLEISQLVQSALDGYNVCIFAYGQTGSGKTHTMSSHDGMIPRAVEQIFQTCEGLKEKGWKYMLEGQFLEIYNENINDLLGKPNRSEKINHEIRHDVKEQKTVVTDLTTATLDSPEKVIAILRQADNNRSVAATKSNERSSRSHSVFILKIQGKNYLTGEQCNGILNLVDLAGSERLSQSQAIGERLKETQAINKSLSCLGDVIYAMSNSREGAHIPYRNSKLTYLLQYSLSGNSKTLMFVNVSPLKQHANETINSLRFATKVNNTQITSVRTVRGMSPTKN</sequence>
<evidence type="ECO:0000256" key="4">
    <source>
        <dbReference type="ARBA" id="ARBA00022741"/>
    </source>
</evidence>
<gene>
    <name evidence="12" type="ORF">NADFUDRAFT_29009</name>
</gene>
<dbReference type="GO" id="GO:0005524">
    <property type="term" value="F:ATP binding"/>
    <property type="evidence" value="ECO:0007669"/>
    <property type="project" value="UniProtKB-UniRule"/>
</dbReference>
<keyword evidence="8" id="KW-0206">Cytoskeleton</keyword>
<dbReference type="PANTHER" id="PTHR47972">
    <property type="entry name" value="KINESIN-LIKE PROTEIN KLP-3"/>
    <property type="match status" value="1"/>
</dbReference>
<keyword evidence="2" id="KW-0963">Cytoplasm</keyword>
<evidence type="ECO:0000313" key="13">
    <source>
        <dbReference type="Proteomes" id="UP000095009"/>
    </source>
</evidence>
<keyword evidence="3" id="KW-0493">Microtubule</keyword>
<feature type="domain" description="Kinesin motor" evidence="11">
    <location>
        <begin position="89"/>
        <end position="427"/>
    </location>
</feature>
<protein>
    <submittedName>
        <fullName evidence="12">Kinesin-domain-containing protein</fullName>
    </submittedName>
</protein>
<dbReference type="GO" id="GO:0008017">
    <property type="term" value="F:microtubule binding"/>
    <property type="evidence" value="ECO:0007669"/>
    <property type="project" value="InterPro"/>
</dbReference>
<dbReference type="SMART" id="SM00129">
    <property type="entry name" value="KISc"/>
    <property type="match status" value="1"/>
</dbReference>
<dbReference type="Gene3D" id="3.40.850.10">
    <property type="entry name" value="Kinesin motor domain"/>
    <property type="match status" value="1"/>
</dbReference>
<proteinExistence type="inferred from homology"/>
<organism evidence="12 13">
    <name type="scientific">Nadsonia fulvescens var. elongata DSM 6958</name>
    <dbReference type="NCBI Taxonomy" id="857566"/>
    <lineage>
        <taxon>Eukaryota</taxon>
        <taxon>Fungi</taxon>
        <taxon>Dikarya</taxon>
        <taxon>Ascomycota</taxon>
        <taxon>Saccharomycotina</taxon>
        <taxon>Dipodascomycetes</taxon>
        <taxon>Dipodascales</taxon>
        <taxon>Dipodascales incertae sedis</taxon>
        <taxon>Nadsonia</taxon>
    </lineage>
</organism>
<dbReference type="EMBL" id="KV454415">
    <property type="protein sequence ID" value="ODQ63210.1"/>
    <property type="molecule type" value="Genomic_DNA"/>
</dbReference>
<dbReference type="Proteomes" id="UP000095009">
    <property type="component" value="Unassembled WGS sequence"/>
</dbReference>
<dbReference type="Pfam" id="PF00225">
    <property type="entry name" value="Kinesin"/>
    <property type="match status" value="1"/>
</dbReference>
<dbReference type="GO" id="GO:0008569">
    <property type="term" value="F:minus-end-directed microtubule motor activity"/>
    <property type="evidence" value="ECO:0007669"/>
    <property type="project" value="UniProtKB-ARBA"/>
</dbReference>
<dbReference type="GO" id="GO:0005874">
    <property type="term" value="C:microtubule"/>
    <property type="evidence" value="ECO:0007669"/>
    <property type="project" value="UniProtKB-KW"/>
</dbReference>
<evidence type="ECO:0000256" key="2">
    <source>
        <dbReference type="ARBA" id="ARBA00022490"/>
    </source>
</evidence>
<dbReference type="AlphaFoldDB" id="A0A1E3PD47"/>
<dbReference type="OrthoDB" id="3176171at2759"/>
<dbReference type="PANTHER" id="PTHR47972:SF45">
    <property type="entry name" value="PROTEIN CLARET SEGREGATIONAL"/>
    <property type="match status" value="1"/>
</dbReference>
<dbReference type="GO" id="GO:0090307">
    <property type="term" value="P:mitotic spindle assembly"/>
    <property type="evidence" value="ECO:0007669"/>
    <property type="project" value="UniProtKB-ARBA"/>
</dbReference>
<comment type="similarity">
    <text evidence="9">Belongs to the TRAFAC class myosin-kinesin ATPase superfamily. Kinesin family.</text>
</comment>
<evidence type="ECO:0000256" key="3">
    <source>
        <dbReference type="ARBA" id="ARBA00022701"/>
    </source>
</evidence>
<dbReference type="STRING" id="857566.A0A1E3PD47"/>
<evidence type="ECO:0000256" key="9">
    <source>
        <dbReference type="PROSITE-ProRule" id="PRU00283"/>
    </source>
</evidence>
<keyword evidence="7 9" id="KW-0505">Motor protein</keyword>
<comment type="subcellular location">
    <subcellularLocation>
        <location evidence="1">Cytoplasm</location>
        <location evidence="1">Cytoskeleton</location>
    </subcellularLocation>
</comment>
<evidence type="ECO:0000256" key="10">
    <source>
        <dbReference type="SAM" id="Coils"/>
    </source>
</evidence>
<keyword evidence="4 9" id="KW-0547">Nucleotide-binding</keyword>
<evidence type="ECO:0000256" key="5">
    <source>
        <dbReference type="ARBA" id="ARBA00022840"/>
    </source>
</evidence>
<evidence type="ECO:0000259" key="11">
    <source>
        <dbReference type="PROSITE" id="PS50067"/>
    </source>
</evidence>
<evidence type="ECO:0000256" key="1">
    <source>
        <dbReference type="ARBA" id="ARBA00004245"/>
    </source>
</evidence>
<keyword evidence="13" id="KW-1185">Reference proteome</keyword>
<evidence type="ECO:0000313" key="12">
    <source>
        <dbReference type="EMBL" id="ODQ63210.1"/>
    </source>
</evidence>
<evidence type="ECO:0000256" key="8">
    <source>
        <dbReference type="ARBA" id="ARBA00023212"/>
    </source>
</evidence>
<dbReference type="GO" id="GO:0007018">
    <property type="term" value="P:microtubule-based movement"/>
    <property type="evidence" value="ECO:0007669"/>
    <property type="project" value="InterPro"/>
</dbReference>
<accession>A0A1E3PD47</accession>
<keyword evidence="6 10" id="KW-0175">Coiled coil</keyword>
<feature type="coiled-coil region" evidence="10">
    <location>
        <begin position="48"/>
        <end position="75"/>
    </location>
</feature>
<reference evidence="12 13" key="1">
    <citation type="journal article" date="2016" name="Proc. Natl. Acad. Sci. U.S.A.">
        <title>Comparative genomics of biotechnologically important yeasts.</title>
        <authorList>
            <person name="Riley R."/>
            <person name="Haridas S."/>
            <person name="Wolfe K.H."/>
            <person name="Lopes M.R."/>
            <person name="Hittinger C.T."/>
            <person name="Goeker M."/>
            <person name="Salamov A.A."/>
            <person name="Wisecaver J.H."/>
            <person name="Long T.M."/>
            <person name="Calvey C.H."/>
            <person name="Aerts A.L."/>
            <person name="Barry K.W."/>
            <person name="Choi C."/>
            <person name="Clum A."/>
            <person name="Coughlan A.Y."/>
            <person name="Deshpande S."/>
            <person name="Douglass A.P."/>
            <person name="Hanson S.J."/>
            <person name="Klenk H.-P."/>
            <person name="LaButti K.M."/>
            <person name="Lapidus A."/>
            <person name="Lindquist E.A."/>
            <person name="Lipzen A.M."/>
            <person name="Meier-Kolthoff J.P."/>
            <person name="Ohm R.A."/>
            <person name="Otillar R.P."/>
            <person name="Pangilinan J.L."/>
            <person name="Peng Y."/>
            <person name="Rokas A."/>
            <person name="Rosa C.A."/>
            <person name="Scheuner C."/>
            <person name="Sibirny A.A."/>
            <person name="Slot J.C."/>
            <person name="Stielow J.B."/>
            <person name="Sun H."/>
            <person name="Kurtzman C.P."/>
            <person name="Blackwell M."/>
            <person name="Grigoriev I.V."/>
            <person name="Jeffries T.W."/>
        </authorList>
    </citation>
    <scope>NUCLEOTIDE SEQUENCE [LARGE SCALE GENOMIC DNA]</scope>
    <source>
        <strain evidence="12 13">DSM 6958</strain>
    </source>
</reference>
<keyword evidence="5 9" id="KW-0067">ATP-binding</keyword>
<name>A0A1E3PD47_9ASCO</name>